<gene>
    <name evidence="7" type="primary">NT1_1</name>
    <name evidence="7" type="ORF">AVEN_27524_1</name>
</gene>
<dbReference type="OrthoDB" id="6359065at2759"/>
<comment type="subunit">
    <text evidence="1">Homodimer; disulfide-linked.</text>
</comment>
<feature type="domain" description="Spaetzle" evidence="6">
    <location>
        <begin position="123"/>
        <end position="217"/>
    </location>
</feature>
<evidence type="ECO:0000313" key="8">
    <source>
        <dbReference type="Proteomes" id="UP000499080"/>
    </source>
</evidence>
<protein>
    <submittedName>
        <fullName evidence="7">Neurotrophin 1</fullName>
    </submittedName>
</protein>
<evidence type="ECO:0000259" key="6">
    <source>
        <dbReference type="Pfam" id="PF16077"/>
    </source>
</evidence>
<dbReference type="EMBL" id="BGPR01065535">
    <property type="protein sequence ID" value="GBO40327.1"/>
    <property type="molecule type" value="Genomic_DNA"/>
</dbReference>
<evidence type="ECO:0000256" key="3">
    <source>
        <dbReference type="ARBA" id="ARBA00023157"/>
    </source>
</evidence>
<dbReference type="GO" id="GO:0021556">
    <property type="term" value="P:central nervous system formation"/>
    <property type="evidence" value="ECO:0007669"/>
    <property type="project" value="TreeGrafter"/>
</dbReference>
<feature type="non-terminal residue" evidence="7">
    <location>
        <position position="1"/>
    </location>
</feature>
<keyword evidence="2" id="KW-0732">Signal</keyword>
<keyword evidence="8" id="KW-1185">Reference proteome</keyword>
<reference evidence="7 8" key="1">
    <citation type="journal article" date="2019" name="Sci. Rep.">
        <title>Orb-weaving spider Araneus ventricosus genome elucidates the spidroin gene catalogue.</title>
        <authorList>
            <person name="Kono N."/>
            <person name="Nakamura H."/>
            <person name="Ohtoshi R."/>
            <person name="Moran D.A.P."/>
            <person name="Shinohara A."/>
            <person name="Yoshida Y."/>
            <person name="Fujiwara M."/>
            <person name="Mori M."/>
            <person name="Tomita M."/>
            <person name="Arakawa K."/>
        </authorList>
    </citation>
    <scope>NUCLEOTIDE SEQUENCE [LARGE SCALE GENOMIC DNA]</scope>
</reference>
<dbReference type="InterPro" id="IPR052444">
    <property type="entry name" value="Spz/Toll_ligand-like"/>
</dbReference>
<organism evidence="7 8">
    <name type="scientific">Araneus ventricosus</name>
    <name type="common">Orbweaver spider</name>
    <name type="synonym">Epeira ventricosa</name>
    <dbReference type="NCBI Taxonomy" id="182803"/>
    <lineage>
        <taxon>Eukaryota</taxon>
        <taxon>Metazoa</taxon>
        <taxon>Ecdysozoa</taxon>
        <taxon>Arthropoda</taxon>
        <taxon>Chelicerata</taxon>
        <taxon>Arachnida</taxon>
        <taxon>Araneae</taxon>
        <taxon>Araneomorphae</taxon>
        <taxon>Entelegynae</taxon>
        <taxon>Araneoidea</taxon>
        <taxon>Araneidae</taxon>
        <taxon>Araneus</taxon>
    </lineage>
</organism>
<proteinExistence type="predicted"/>
<dbReference type="PANTHER" id="PTHR23199">
    <property type="entry name" value="NEUROTROPHIN 1-RELATED"/>
    <property type="match status" value="1"/>
</dbReference>
<keyword evidence="3" id="KW-1015">Disulfide bond</keyword>
<comment type="caution">
    <text evidence="7">The sequence shown here is derived from an EMBL/GenBank/DDBJ whole genome shotgun (WGS) entry which is preliminary data.</text>
</comment>
<dbReference type="GO" id="GO:0005615">
    <property type="term" value="C:extracellular space"/>
    <property type="evidence" value="ECO:0007669"/>
    <property type="project" value="UniProtKB-ARBA"/>
</dbReference>
<feature type="region of interest" description="Disordered" evidence="5">
    <location>
        <begin position="1"/>
        <end position="62"/>
    </location>
</feature>
<evidence type="ECO:0000256" key="4">
    <source>
        <dbReference type="ARBA" id="ARBA00023180"/>
    </source>
</evidence>
<evidence type="ECO:0000256" key="1">
    <source>
        <dbReference type="ARBA" id="ARBA00011748"/>
    </source>
</evidence>
<dbReference type="GO" id="GO:0045087">
    <property type="term" value="P:innate immune response"/>
    <property type="evidence" value="ECO:0007669"/>
    <property type="project" value="TreeGrafter"/>
</dbReference>
<dbReference type="Proteomes" id="UP000499080">
    <property type="component" value="Unassembled WGS sequence"/>
</dbReference>
<dbReference type="AlphaFoldDB" id="A0A4Y2WWU6"/>
<dbReference type="GO" id="GO:0005121">
    <property type="term" value="F:Toll binding"/>
    <property type="evidence" value="ECO:0007669"/>
    <property type="project" value="TreeGrafter"/>
</dbReference>
<dbReference type="GO" id="GO:0008083">
    <property type="term" value="F:growth factor activity"/>
    <property type="evidence" value="ECO:0007669"/>
    <property type="project" value="TreeGrafter"/>
</dbReference>
<accession>A0A4Y2WWU6</accession>
<dbReference type="PANTHER" id="PTHR23199:SF12">
    <property type="entry name" value="NEUROTROPHIN 1-RELATED"/>
    <property type="match status" value="1"/>
</dbReference>
<dbReference type="InterPro" id="IPR029034">
    <property type="entry name" value="Cystine-knot_cytokine"/>
</dbReference>
<feature type="compositionally biased region" description="Pro residues" evidence="5">
    <location>
        <begin position="1"/>
        <end position="30"/>
    </location>
</feature>
<evidence type="ECO:0000313" key="7">
    <source>
        <dbReference type="EMBL" id="GBO40327.1"/>
    </source>
</evidence>
<evidence type="ECO:0000256" key="2">
    <source>
        <dbReference type="ARBA" id="ARBA00022729"/>
    </source>
</evidence>
<sequence>PPRPPVGPPPPPPTRPPVRPPPPPRPPSRPPTGDSGDDCVSEGPPVKVPRPDRPQPDGSMPPCALSGRNFCILTDDYPADFVNRVVDKSMTKVRIMYEELQTVGDPELFKSQYGDSPAARGSFACETEANLLRPGWAQESVSGDWMVIINTDIFPQKVRTESCKRPNEPCSFISPYYDSTCQQRYSLHRLLAVYPHDPNRSPVVALFKFPAGCSCRVDPIRKNDIEQRKIRKRSVTKS</sequence>
<dbReference type="InterPro" id="IPR032104">
    <property type="entry name" value="Spaetzle"/>
</dbReference>
<dbReference type="Pfam" id="PF16077">
    <property type="entry name" value="Spaetzle"/>
    <property type="match status" value="1"/>
</dbReference>
<dbReference type="Gene3D" id="2.10.90.10">
    <property type="entry name" value="Cystine-knot cytokines"/>
    <property type="match status" value="1"/>
</dbReference>
<evidence type="ECO:0000256" key="5">
    <source>
        <dbReference type="SAM" id="MobiDB-lite"/>
    </source>
</evidence>
<keyword evidence="4" id="KW-0325">Glycoprotein</keyword>
<name>A0A4Y2WWU6_ARAVE</name>
<dbReference type="SUPFAM" id="SSF57501">
    <property type="entry name" value="Cystine-knot cytokines"/>
    <property type="match status" value="1"/>
</dbReference>
<dbReference type="FunFam" id="2.10.90.10:FF:000018">
    <property type="entry name" value="Spatzle 4"/>
    <property type="match status" value="1"/>
</dbReference>